<feature type="compositionally biased region" description="Acidic residues" evidence="1">
    <location>
        <begin position="254"/>
        <end position="263"/>
    </location>
</feature>
<dbReference type="Proteomes" id="UP000239649">
    <property type="component" value="Unassembled WGS sequence"/>
</dbReference>
<dbReference type="InterPro" id="IPR033194">
    <property type="entry name" value="MFAP1"/>
</dbReference>
<dbReference type="PANTHER" id="PTHR15327">
    <property type="entry name" value="MICROFIBRIL-ASSOCIATED PROTEIN"/>
    <property type="match status" value="1"/>
</dbReference>
<dbReference type="Pfam" id="PF06991">
    <property type="entry name" value="MFAP1"/>
    <property type="match status" value="1"/>
</dbReference>
<evidence type="ECO:0000313" key="4">
    <source>
        <dbReference type="Proteomes" id="UP000239649"/>
    </source>
</evidence>
<accession>A0A2P6VJV2</accession>
<keyword evidence="4" id="KW-1185">Reference proteome</keyword>
<dbReference type="STRING" id="554055.A0A2P6VJV2"/>
<feature type="region of interest" description="Disordered" evidence="1">
    <location>
        <begin position="382"/>
        <end position="417"/>
    </location>
</feature>
<evidence type="ECO:0000313" key="3">
    <source>
        <dbReference type="EMBL" id="PSC74372.1"/>
    </source>
</evidence>
<evidence type="ECO:0000256" key="1">
    <source>
        <dbReference type="SAM" id="MobiDB-lite"/>
    </source>
</evidence>
<protein>
    <submittedName>
        <fullName evidence="3">Microfibrillar-associated 1-like</fullName>
    </submittedName>
</protein>
<evidence type="ECO:0000259" key="2">
    <source>
        <dbReference type="Pfam" id="PF06991"/>
    </source>
</evidence>
<sequence>MQRPRRPWWTGKAPEWVQEEEDDGPAAAPAAAAPAAAAARASAAAPLPPGTDPRLARLTQRQGQAGRRDPSEAVVVQRRRHRSPEADDDASPARPARGGAPADVGRRRPEAEEAEEEEASEEEEEEEERDDEEGGGAEDDDEAIAARRMAIRARQLAAAAAPVASEEEDEGDEYTTDDDDSEDEGAPVMLKPAFVPKTDRETLAERDAALAQAEQTTRQEAEALEERKRQTQELVVAAQAFEVAQQEVPKDGDSDVDTDDEKDEVAQYEAWRERELSRIARDRQLRQAGNRAELAAQHPSAAMPAPPPQPKKKWNFLQKYWHKGAFFQGDGEEGVLGDVLQRDYDGPTGEDKVDKQMLPKIMQVRNFGRRGRTKWQHLLAEDTTFAAGAPDPQLPPTGRPQGRPVSQDFTKPKTHKT</sequence>
<feature type="compositionally biased region" description="Acidic residues" evidence="1">
    <location>
        <begin position="112"/>
        <end position="143"/>
    </location>
</feature>
<comment type="caution">
    <text evidence="3">The sequence shown here is derived from an EMBL/GenBank/DDBJ whole genome shotgun (WGS) entry which is preliminary data.</text>
</comment>
<feature type="region of interest" description="Disordered" evidence="1">
    <location>
        <begin position="242"/>
        <end position="269"/>
    </location>
</feature>
<reference evidence="3 4" key="1">
    <citation type="journal article" date="2018" name="Plant J.">
        <title>Genome sequences of Chlorella sorokiniana UTEX 1602 and Micractinium conductrix SAG 241.80: implications to maltose excretion by a green alga.</title>
        <authorList>
            <person name="Arriola M.B."/>
            <person name="Velmurugan N."/>
            <person name="Zhang Y."/>
            <person name="Plunkett M.H."/>
            <person name="Hondzo H."/>
            <person name="Barney B.M."/>
        </authorList>
    </citation>
    <scope>NUCLEOTIDE SEQUENCE [LARGE SCALE GENOMIC DNA]</scope>
    <source>
        <strain evidence="3 4">SAG 241.80</strain>
    </source>
</reference>
<feature type="region of interest" description="Disordered" evidence="1">
    <location>
        <begin position="283"/>
        <end position="313"/>
    </location>
</feature>
<feature type="compositionally biased region" description="Low complexity" evidence="1">
    <location>
        <begin position="25"/>
        <end position="45"/>
    </location>
</feature>
<gene>
    <name evidence="3" type="ORF">C2E20_2139</name>
</gene>
<proteinExistence type="predicted"/>
<feature type="compositionally biased region" description="Basic and acidic residues" evidence="1">
    <location>
        <begin position="217"/>
        <end position="229"/>
    </location>
</feature>
<dbReference type="AlphaFoldDB" id="A0A2P6VJV2"/>
<dbReference type="InterPro" id="IPR009730">
    <property type="entry name" value="MFAP1_C"/>
</dbReference>
<organism evidence="3 4">
    <name type="scientific">Micractinium conductrix</name>
    <dbReference type="NCBI Taxonomy" id="554055"/>
    <lineage>
        <taxon>Eukaryota</taxon>
        <taxon>Viridiplantae</taxon>
        <taxon>Chlorophyta</taxon>
        <taxon>core chlorophytes</taxon>
        <taxon>Trebouxiophyceae</taxon>
        <taxon>Chlorellales</taxon>
        <taxon>Chlorellaceae</taxon>
        <taxon>Chlorella clade</taxon>
        <taxon>Micractinium</taxon>
    </lineage>
</organism>
<feature type="domain" description="Micro-fibrillar-associated protein 1 C-terminal" evidence="2">
    <location>
        <begin position="181"/>
        <end position="383"/>
    </location>
</feature>
<dbReference type="OrthoDB" id="1111734at2759"/>
<feature type="compositionally biased region" description="Basic and acidic residues" evidence="1">
    <location>
        <begin position="197"/>
        <end position="208"/>
    </location>
</feature>
<feature type="region of interest" description="Disordered" evidence="1">
    <location>
        <begin position="1"/>
        <end position="229"/>
    </location>
</feature>
<name>A0A2P6VJV2_9CHLO</name>
<feature type="compositionally biased region" description="Acidic residues" evidence="1">
    <location>
        <begin position="165"/>
        <end position="185"/>
    </location>
</feature>
<feature type="compositionally biased region" description="Low complexity" evidence="1">
    <location>
        <begin position="92"/>
        <end position="103"/>
    </location>
</feature>
<dbReference type="EMBL" id="LHPF02000004">
    <property type="protein sequence ID" value="PSC74372.1"/>
    <property type="molecule type" value="Genomic_DNA"/>
</dbReference>
<feature type="compositionally biased region" description="Low complexity" evidence="1">
    <location>
        <begin position="146"/>
        <end position="164"/>
    </location>
</feature>